<sequence>MGTKIRKYMKISILVLLQLLSVVIGLSQNRDVFQREVDSINKMPLRIAYLIPIDSLGRCVNEEFLDSENMYHYALVGEINSDMNILSTIYFDNQNNIRKIIESWPDGGYLKKIIYYNDKEKPIYIIFCKDAEFYGKIYYDGYNYYTEKSVPKCSYDKFKQVQMGYSISEIKNINNDFLQKHFYAPRINFKIKPGDKGFLCTSYIYTSVKGELTQIGADSIQISFGMPIVINSIEKKWCKISSVFNSFIGYIPIADIEIIKP</sequence>
<proteinExistence type="predicted"/>
<comment type="caution">
    <text evidence="1">The sequence shown here is derived from an EMBL/GenBank/DDBJ whole genome shotgun (WGS) entry which is preliminary data.</text>
</comment>
<dbReference type="EMBL" id="QROO01000016">
    <property type="protein sequence ID" value="RHL36786.1"/>
    <property type="molecule type" value="Genomic_DNA"/>
</dbReference>
<name>A0A415KKW1_9BACE</name>
<protein>
    <submittedName>
        <fullName evidence="1">Uncharacterized protein</fullName>
    </submittedName>
</protein>
<gene>
    <name evidence="1" type="ORF">DW027_13450</name>
</gene>
<reference evidence="1 2" key="1">
    <citation type="submission" date="2018-08" db="EMBL/GenBank/DDBJ databases">
        <title>A genome reference for cultivated species of the human gut microbiota.</title>
        <authorList>
            <person name="Zou Y."/>
            <person name="Xue W."/>
            <person name="Luo G."/>
        </authorList>
    </citation>
    <scope>NUCLEOTIDE SEQUENCE [LARGE SCALE GENOMIC DNA]</scope>
    <source>
        <strain evidence="1 2">AF38-2</strain>
    </source>
</reference>
<dbReference type="Proteomes" id="UP000284495">
    <property type="component" value="Unassembled WGS sequence"/>
</dbReference>
<accession>A0A415KKW1</accession>
<organism evidence="1 2">
    <name type="scientific">Bacteroides xylanisolvens</name>
    <dbReference type="NCBI Taxonomy" id="371601"/>
    <lineage>
        <taxon>Bacteria</taxon>
        <taxon>Pseudomonadati</taxon>
        <taxon>Bacteroidota</taxon>
        <taxon>Bacteroidia</taxon>
        <taxon>Bacteroidales</taxon>
        <taxon>Bacteroidaceae</taxon>
        <taxon>Bacteroides</taxon>
    </lineage>
</organism>
<evidence type="ECO:0000313" key="1">
    <source>
        <dbReference type="EMBL" id="RHL36786.1"/>
    </source>
</evidence>
<evidence type="ECO:0000313" key="2">
    <source>
        <dbReference type="Proteomes" id="UP000284495"/>
    </source>
</evidence>
<dbReference type="AlphaFoldDB" id="A0A415KKW1"/>